<dbReference type="Proteomes" id="UP000694941">
    <property type="component" value="Unplaced"/>
</dbReference>
<evidence type="ECO:0000256" key="3">
    <source>
        <dbReference type="ARBA" id="ARBA00023157"/>
    </source>
</evidence>
<keyword evidence="3" id="KW-1015">Disulfide bond</keyword>
<evidence type="ECO:0000313" key="8">
    <source>
        <dbReference type="RefSeq" id="XP_022239820.1"/>
    </source>
</evidence>
<evidence type="ECO:0000259" key="5">
    <source>
        <dbReference type="PROSITE" id="PS50835"/>
    </source>
</evidence>
<dbReference type="Gene3D" id="2.60.40.10">
    <property type="entry name" value="Immunoglobulins"/>
    <property type="match status" value="2"/>
</dbReference>
<keyword evidence="6" id="KW-1185">Reference proteome</keyword>
<keyword evidence="4" id="KW-0732">Signal</keyword>
<accession>A0ABM1S865</accession>
<dbReference type="Pfam" id="PF08205">
    <property type="entry name" value="C2-set_2"/>
    <property type="match status" value="1"/>
</dbReference>
<proteinExistence type="predicted"/>
<feature type="chain" id="PRO_5045023142" evidence="4">
    <location>
        <begin position="22"/>
        <end position="287"/>
    </location>
</feature>
<dbReference type="InterPro" id="IPR013162">
    <property type="entry name" value="CD80_C2-set"/>
</dbReference>
<dbReference type="InterPro" id="IPR007110">
    <property type="entry name" value="Ig-like_dom"/>
</dbReference>
<dbReference type="PANTHER" id="PTHR21261">
    <property type="entry name" value="BEAT PROTEIN"/>
    <property type="match status" value="1"/>
</dbReference>
<protein>
    <submittedName>
        <fullName evidence="7 8">Cell adhesion molecule 1-like</fullName>
    </submittedName>
</protein>
<evidence type="ECO:0000313" key="7">
    <source>
        <dbReference type="RefSeq" id="XP_022239814.1"/>
    </source>
</evidence>
<sequence length="287" mass="32202">MESPTYILIVLLLRGLATVASLRLDGDMFDVPSPIRAGQSVELTCSYKLDGDSLYSVKWYKDNIEFYRYVPKDWPPGQFLPLRGVRVELSKSGEDKVYLNDIDLDSEGRYRCEVSAEAPSFQTVEASKDMKVLVLPTEGPKISGGRAKYNIGDTVMVNCTSAKSKPAATLRWYINGELAKHETRYSTKFHNDGLESSILSLKFIVTEDHLRNGNMRLKCESSVLRSYVMSNEAHAMGEHHQASGLHIIENLNQGVQDSTSTGSTKTGRMGMVLLVVMILRFQYWRST</sequence>
<dbReference type="Pfam" id="PF13895">
    <property type="entry name" value="Ig_2"/>
    <property type="match status" value="1"/>
</dbReference>
<dbReference type="RefSeq" id="XP_022239814.1">
    <property type="nucleotide sequence ID" value="XM_022384106.1"/>
</dbReference>
<dbReference type="SMART" id="SM00409">
    <property type="entry name" value="IG"/>
    <property type="match status" value="1"/>
</dbReference>
<evidence type="ECO:0000256" key="2">
    <source>
        <dbReference type="ARBA" id="ARBA00023136"/>
    </source>
</evidence>
<keyword evidence="2" id="KW-0472">Membrane</keyword>
<feature type="domain" description="Ig-like" evidence="5">
    <location>
        <begin position="140"/>
        <end position="230"/>
    </location>
</feature>
<organism evidence="6 8">
    <name type="scientific">Limulus polyphemus</name>
    <name type="common">Atlantic horseshoe crab</name>
    <dbReference type="NCBI Taxonomy" id="6850"/>
    <lineage>
        <taxon>Eukaryota</taxon>
        <taxon>Metazoa</taxon>
        <taxon>Ecdysozoa</taxon>
        <taxon>Arthropoda</taxon>
        <taxon>Chelicerata</taxon>
        <taxon>Merostomata</taxon>
        <taxon>Xiphosura</taxon>
        <taxon>Limulidae</taxon>
        <taxon>Limulus</taxon>
    </lineage>
</organism>
<dbReference type="RefSeq" id="XP_022239820.1">
    <property type="nucleotide sequence ID" value="XM_022384112.1"/>
</dbReference>
<gene>
    <name evidence="7 8" type="primary">LOC106457849</name>
</gene>
<evidence type="ECO:0000256" key="4">
    <source>
        <dbReference type="SAM" id="SignalP"/>
    </source>
</evidence>
<evidence type="ECO:0000256" key="1">
    <source>
        <dbReference type="ARBA" id="ARBA00004167"/>
    </source>
</evidence>
<dbReference type="InterPro" id="IPR036179">
    <property type="entry name" value="Ig-like_dom_sf"/>
</dbReference>
<dbReference type="SUPFAM" id="SSF48726">
    <property type="entry name" value="Immunoglobulin"/>
    <property type="match status" value="1"/>
</dbReference>
<reference evidence="7 8" key="1">
    <citation type="submission" date="2025-05" db="UniProtKB">
        <authorList>
            <consortium name="RefSeq"/>
        </authorList>
    </citation>
    <scope>IDENTIFICATION</scope>
    <source>
        <tissue evidence="7 8">Muscle</tissue>
    </source>
</reference>
<feature type="signal peptide" evidence="4">
    <location>
        <begin position="1"/>
        <end position="21"/>
    </location>
</feature>
<dbReference type="PANTHER" id="PTHR21261:SF15">
    <property type="entry name" value="BEATEN PATH IIIA, ISOFORM D-RELATED"/>
    <property type="match status" value="1"/>
</dbReference>
<dbReference type="CDD" id="cd00096">
    <property type="entry name" value="Ig"/>
    <property type="match status" value="1"/>
</dbReference>
<feature type="domain" description="Ig-like" evidence="5">
    <location>
        <begin position="4"/>
        <end position="127"/>
    </location>
</feature>
<comment type="subcellular location">
    <subcellularLocation>
        <location evidence="1">Membrane</location>
        <topology evidence="1">Single-pass membrane protein</topology>
    </subcellularLocation>
</comment>
<dbReference type="InterPro" id="IPR013783">
    <property type="entry name" value="Ig-like_fold"/>
</dbReference>
<dbReference type="GeneID" id="106457849"/>
<dbReference type="PROSITE" id="PS50835">
    <property type="entry name" value="IG_LIKE"/>
    <property type="match status" value="2"/>
</dbReference>
<name>A0ABM1S865_LIMPO</name>
<dbReference type="InterPro" id="IPR003599">
    <property type="entry name" value="Ig_sub"/>
</dbReference>
<evidence type="ECO:0000313" key="6">
    <source>
        <dbReference type="Proteomes" id="UP000694941"/>
    </source>
</evidence>